<feature type="domain" description="Endonuclease/exonuclease/phosphatase" evidence="12">
    <location>
        <begin position="29"/>
        <end position="273"/>
    </location>
</feature>
<keyword evidence="14" id="KW-1185">Reference proteome</keyword>
<dbReference type="GO" id="GO:0004518">
    <property type="term" value="F:nuclease activity"/>
    <property type="evidence" value="ECO:0007669"/>
    <property type="project" value="UniProtKB-KW"/>
</dbReference>
<dbReference type="Pfam" id="PF03372">
    <property type="entry name" value="Exo_endo_phos"/>
    <property type="match status" value="1"/>
</dbReference>
<evidence type="ECO:0000256" key="7">
    <source>
        <dbReference type="ARBA" id="ARBA00022801"/>
    </source>
</evidence>
<evidence type="ECO:0000256" key="4">
    <source>
        <dbReference type="ARBA" id="ARBA00022722"/>
    </source>
</evidence>
<dbReference type="Proteomes" id="UP000591131">
    <property type="component" value="Unassembled WGS sequence"/>
</dbReference>
<comment type="caution">
    <text evidence="13">The sequence shown here is derived from an EMBL/GenBank/DDBJ whole genome shotgun (WGS) entry which is preliminary data.</text>
</comment>
<dbReference type="InterPro" id="IPR051547">
    <property type="entry name" value="TDP2-like"/>
</dbReference>
<evidence type="ECO:0000259" key="12">
    <source>
        <dbReference type="Pfam" id="PF03372"/>
    </source>
</evidence>
<comment type="cofactor">
    <cofactor evidence="1">
        <name>Mn(2+)</name>
        <dbReference type="ChEBI" id="CHEBI:29035"/>
    </cofactor>
</comment>
<keyword evidence="5" id="KW-0479">Metal-binding</keyword>
<organism evidence="13 14">
    <name type="scientific">Perkinsus chesapeaki</name>
    <name type="common">Clam parasite</name>
    <name type="synonym">Perkinsus andrewsi</name>
    <dbReference type="NCBI Taxonomy" id="330153"/>
    <lineage>
        <taxon>Eukaryota</taxon>
        <taxon>Sar</taxon>
        <taxon>Alveolata</taxon>
        <taxon>Perkinsozoa</taxon>
        <taxon>Perkinsea</taxon>
        <taxon>Perkinsida</taxon>
        <taxon>Perkinsidae</taxon>
        <taxon>Perkinsus</taxon>
    </lineage>
</organism>
<keyword evidence="4" id="KW-0540">Nuclease</keyword>
<dbReference type="GO" id="GO:0046872">
    <property type="term" value="F:metal ion binding"/>
    <property type="evidence" value="ECO:0007669"/>
    <property type="project" value="UniProtKB-KW"/>
</dbReference>
<evidence type="ECO:0000256" key="3">
    <source>
        <dbReference type="ARBA" id="ARBA00004322"/>
    </source>
</evidence>
<dbReference type="EMBL" id="JAAPAO010000217">
    <property type="protein sequence ID" value="KAF4667170.1"/>
    <property type="molecule type" value="Genomic_DNA"/>
</dbReference>
<keyword evidence="8" id="KW-0460">Magnesium</keyword>
<comment type="cofactor">
    <cofactor evidence="2">
        <name>Mg(2+)</name>
        <dbReference type="ChEBI" id="CHEBI:18420"/>
    </cofactor>
</comment>
<evidence type="ECO:0000313" key="14">
    <source>
        <dbReference type="Proteomes" id="UP000591131"/>
    </source>
</evidence>
<dbReference type="Gene3D" id="3.60.10.10">
    <property type="entry name" value="Endonuclease/exonuclease/phosphatase"/>
    <property type="match status" value="2"/>
</dbReference>
<keyword evidence="6" id="KW-0227">DNA damage</keyword>
<dbReference type="GO" id="GO:0006281">
    <property type="term" value="P:DNA repair"/>
    <property type="evidence" value="ECO:0007669"/>
    <property type="project" value="UniProtKB-KW"/>
</dbReference>
<dbReference type="AlphaFoldDB" id="A0A7J6M7R9"/>
<dbReference type="PANTHER" id="PTHR15822:SF4">
    <property type="entry name" value="TYROSYL-DNA PHOSPHODIESTERASE 2"/>
    <property type="match status" value="1"/>
</dbReference>
<comment type="subcellular location">
    <subcellularLocation>
        <location evidence="3">Nucleus</location>
        <location evidence="3">PML body</location>
    </subcellularLocation>
</comment>
<keyword evidence="9" id="KW-0234">DNA repair</keyword>
<keyword evidence="10" id="KW-0539">Nucleus</keyword>
<accession>A0A7J6M7R9</accession>
<reference evidence="13 14" key="1">
    <citation type="submission" date="2020-04" db="EMBL/GenBank/DDBJ databases">
        <title>Perkinsus chesapeaki whole genome sequence.</title>
        <authorList>
            <person name="Bogema D.R."/>
        </authorList>
    </citation>
    <scope>NUCLEOTIDE SEQUENCE [LARGE SCALE GENOMIC DNA]</scope>
    <source>
        <strain evidence="13">ATCC PRA-425</strain>
    </source>
</reference>
<evidence type="ECO:0000256" key="5">
    <source>
        <dbReference type="ARBA" id="ARBA00022723"/>
    </source>
</evidence>
<evidence type="ECO:0000256" key="8">
    <source>
        <dbReference type="ARBA" id="ARBA00022842"/>
    </source>
</evidence>
<proteinExistence type="predicted"/>
<evidence type="ECO:0000313" key="13">
    <source>
        <dbReference type="EMBL" id="KAF4667170.1"/>
    </source>
</evidence>
<sequence length="488" mass="55276">MSSTSLPGGKTSKVRMSTSKGKMEDLTVLTYNVDTMIKDMPQRTKILVEVLQNRDYDVVCLQEVFSSAVKEALHNGLEDQYYVLSADHSAPFYPFQSFLPSMLLTIVANAFPPFMRALAFVAAILLCPPVMRVVSTYVFHCLQYAKFHSEGRSQPFDYMGLTILLNKKRFTNAKVDCAEPFQVQGYTAPITALGWIWLWVEWTFLRPGYLIVSGELGGAAGQTLTIVDVHFILGRERDCVNPNRKAQADEILWAVDHYSPKNSQVILCGDFNCSTFSLEEDKMDHVELMMFHRNGYQDSLKVFNPEAGRLPDDQMRKVIAKAIENRHHQSTEKSVEESQDNKISKPCEGNKENKDNAVSEDEPKIQEITEEDETTTLMPKECGSVEEMQESKLEEAEVDESLERLKLPITWDGVNNPSTRLSDPGAELRCDYVYLKDAPEPEPRTIKFEEKEMRIVFDGLTSPAEDVGPLPIVSDHYGVQVTFRLTRV</sequence>
<feature type="region of interest" description="Disordered" evidence="11">
    <location>
        <begin position="324"/>
        <end position="361"/>
    </location>
</feature>
<protein>
    <recommendedName>
        <fullName evidence="12">Endonuclease/exonuclease/phosphatase domain-containing protein</fullName>
    </recommendedName>
</protein>
<evidence type="ECO:0000256" key="6">
    <source>
        <dbReference type="ARBA" id="ARBA00022763"/>
    </source>
</evidence>
<gene>
    <name evidence="13" type="ORF">FOL47_003704</name>
</gene>
<dbReference type="InterPro" id="IPR005135">
    <property type="entry name" value="Endo/exonuclease/phosphatase"/>
</dbReference>
<name>A0A7J6M7R9_PERCH</name>
<evidence type="ECO:0000256" key="2">
    <source>
        <dbReference type="ARBA" id="ARBA00001946"/>
    </source>
</evidence>
<evidence type="ECO:0000256" key="11">
    <source>
        <dbReference type="SAM" id="MobiDB-lite"/>
    </source>
</evidence>
<dbReference type="GO" id="GO:0016787">
    <property type="term" value="F:hydrolase activity"/>
    <property type="evidence" value="ECO:0007669"/>
    <property type="project" value="UniProtKB-KW"/>
</dbReference>
<keyword evidence="7" id="KW-0378">Hydrolase</keyword>
<dbReference type="PANTHER" id="PTHR15822">
    <property type="entry name" value="TRAF AND TNF RECEPTOR-ASSOCIATED PROTEIN"/>
    <property type="match status" value="1"/>
</dbReference>
<dbReference type="SUPFAM" id="SSF56219">
    <property type="entry name" value="DNase I-like"/>
    <property type="match status" value="1"/>
</dbReference>
<evidence type="ECO:0000256" key="9">
    <source>
        <dbReference type="ARBA" id="ARBA00023204"/>
    </source>
</evidence>
<dbReference type="InterPro" id="IPR036691">
    <property type="entry name" value="Endo/exonu/phosph_ase_sf"/>
</dbReference>
<dbReference type="OrthoDB" id="387657at2759"/>
<evidence type="ECO:0000256" key="1">
    <source>
        <dbReference type="ARBA" id="ARBA00001936"/>
    </source>
</evidence>
<evidence type="ECO:0000256" key="10">
    <source>
        <dbReference type="ARBA" id="ARBA00023242"/>
    </source>
</evidence>